<feature type="signal peptide" evidence="1">
    <location>
        <begin position="1"/>
        <end position="20"/>
    </location>
</feature>
<dbReference type="InterPro" id="IPR054337">
    <property type="entry name" value="Mtrc-MtrF-like_dom_II/IV"/>
</dbReference>
<accession>A0A7I9VPX5</accession>
<sequence length="1004" mass="101728">MNVLQKRALTLLAAIAVAGAGCKGDTGPAGTPGQGSNTTVNLPLTTSGLVVAVKGVTVNADQSVSVNFTTKDDQGNPVDLAGKYSTNAPFNPRFSLSKVNVAADGSLPPYGVLTRTGSVAYAPGTTPPDVSAATLNPTAIAANAAAPATTGVLAENGSGAGDYTYTFPAGPFADADGTGSNAGKTVRTFASAVKVDPKATDTYVVWIEAARQTNTTNTTDAAGFKAVNVEYDFVPGNPSATPLKRQVASTAACSKCHNAFKPESLTTNAFHNGTRVEAAYCDVCHAIDRKSTATVSDGTTPAAFSGIFVHRIHASKELLLKITTGTQTTGYQGATACTTKAPCTCTVAAPCLPNSFHGISDVTYPQDLRNCDACHKDAAQGAQAKTTASRAVCGSCHDYVVFDPAKVAGLPACVDTAGNEAVDANGNWLQCAHAAGANTDDTSCKGCHVAGGAGFIGDFHVAVVPPDSGSTYNFPVTTGTSTTGADFFGNACSAAAPCTCTVAAPCFNSGNNNTNAGFLPAAGAVPAGSIQVTYVVKSVSAFKDTSVTPNVLRPQIVFKFQQSLNGAAPSDVVFNTFGAKTELMDNFVGSPSVYFAYGVPQDGITAPADFNASQSAYIKAVWNGNAAGASSGTMTGPDSSGFYTITLGVGPKSVDTTTTSLKTGTQNGVACTSAAPCNCTTAACQVGAVIPDKAVMLTGGVGYTYGLQTTQPLTQTNLASYSYNSATKIGGLVNVAPDVWRTGVDASGKAYAPRRAVVDNAKCKNCHVQLGAAPTFHAGQRNDGPTCSFCHNVNQVNSGWAGNAKDFIHALHAGLDASTKLPDGTPVAGGSGIRTVPFGWHAVSATEGYWDITFPGQHNYCDACHATPADGTHTYDFSAAASAAALPNLLSSTAATGTTAAPTFSSSPYIAQTAGTVYGSGFSIDKANSIITNAAATTLVTSPITAACVACHDSPAAKGHMVGNGGLFYSPRSVLTQQVATGVGESCLLCHGAGKIAAIADVHR</sequence>
<name>A0A7I9VPX5_9BACT</name>
<feature type="chain" id="PRO_5029788807" description="Outer membrane cytochrome MtrC/MtrF-like domain-containing protein" evidence="1">
    <location>
        <begin position="21"/>
        <end position="1004"/>
    </location>
</feature>
<feature type="domain" description="Outer membrane cytochrome MtrC/MtrF-like" evidence="2">
    <location>
        <begin position="755"/>
        <end position="1003"/>
    </location>
</feature>
<dbReference type="InterPro" id="IPR036280">
    <property type="entry name" value="Multihaem_cyt_sf"/>
</dbReference>
<evidence type="ECO:0000259" key="2">
    <source>
        <dbReference type="Pfam" id="PF22113"/>
    </source>
</evidence>
<dbReference type="AlphaFoldDB" id="A0A7I9VPX5"/>
<feature type="domain" description="Outer membrane cytochrome MtrC/MtrF-like" evidence="2">
    <location>
        <begin position="245"/>
        <end position="453"/>
    </location>
</feature>
<proteinExistence type="predicted"/>
<dbReference type="Proteomes" id="UP000503640">
    <property type="component" value="Unassembled WGS sequence"/>
</dbReference>
<protein>
    <recommendedName>
        <fullName evidence="2">Outer membrane cytochrome MtrC/MtrF-like domain-containing protein</fullName>
    </recommendedName>
</protein>
<evidence type="ECO:0000313" key="4">
    <source>
        <dbReference type="Proteomes" id="UP000503640"/>
    </source>
</evidence>
<dbReference type="RefSeq" id="WP_176067055.1">
    <property type="nucleotide sequence ID" value="NZ_BJTG01000008.1"/>
</dbReference>
<evidence type="ECO:0000313" key="3">
    <source>
        <dbReference type="EMBL" id="GEJ58466.1"/>
    </source>
</evidence>
<comment type="caution">
    <text evidence="3">The sequence shown here is derived from an EMBL/GenBank/DDBJ whole genome shotgun (WGS) entry which is preliminary data.</text>
</comment>
<dbReference type="EMBL" id="BJTG01000008">
    <property type="protein sequence ID" value="GEJ58466.1"/>
    <property type="molecule type" value="Genomic_DNA"/>
</dbReference>
<reference evidence="4" key="1">
    <citation type="journal article" date="2020" name="Appl. Environ. Microbiol.">
        <title>Diazotrophic Anaeromyxobacter Isolates from Soils.</title>
        <authorList>
            <person name="Masuda Y."/>
            <person name="Yamanaka H."/>
            <person name="Xu Z.X."/>
            <person name="Shiratori Y."/>
            <person name="Aono T."/>
            <person name="Amachi S."/>
            <person name="Senoo K."/>
            <person name="Itoh H."/>
        </authorList>
    </citation>
    <scope>NUCLEOTIDE SEQUENCE [LARGE SCALE GENOMIC DNA]</scope>
    <source>
        <strain evidence="4">R267</strain>
    </source>
</reference>
<keyword evidence="4" id="KW-1185">Reference proteome</keyword>
<dbReference type="Gene3D" id="1.10.720.180">
    <property type="match status" value="1"/>
</dbReference>
<dbReference type="InterPro" id="IPR020014">
    <property type="entry name" value="Decahaem_cyt-c_OmcA/MtrC"/>
</dbReference>
<dbReference type="SUPFAM" id="SSF48695">
    <property type="entry name" value="Multiheme cytochromes"/>
    <property type="match status" value="2"/>
</dbReference>
<dbReference type="Pfam" id="PF22113">
    <property type="entry name" value="Mtrc-MtrF_II-IV_dom"/>
    <property type="match status" value="2"/>
</dbReference>
<dbReference type="NCBIfam" id="TIGR03507">
    <property type="entry name" value="decahem_SO1788"/>
    <property type="match status" value="1"/>
</dbReference>
<organism evidence="3 4">
    <name type="scientific">Anaeromyxobacter diazotrophicus</name>
    <dbReference type="NCBI Taxonomy" id="2590199"/>
    <lineage>
        <taxon>Bacteria</taxon>
        <taxon>Pseudomonadati</taxon>
        <taxon>Myxococcota</taxon>
        <taxon>Myxococcia</taxon>
        <taxon>Myxococcales</taxon>
        <taxon>Cystobacterineae</taxon>
        <taxon>Anaeromyxobacteraceae</taxon>
        <taxon>Anaeromyxobacter</taxon>
    </lineage>
</organism>
<dbReference type="PROSITE" id="PS51257">
    <property type="entry name" value="PROKAR_LIPOPROTEIN"/>
    <property type="match status" value="1"/>
</dbReference>
<gene>
    <name evidence="3" type="ORF">AMYX_32070</name>
</gene>
<keyword evidence="1" id="KW-0732">Signal</keyword>
<evidence type="ECO:0000256" key="1">
    <source>
        <dbReference type="SAM" id="SignalP"/>
    </source>
</evidence>